<evidence type="ECO:0000313" key="4">
    <source>
        <dbReference type="EMBL" id="KEK17169.1"/>
    </source>
</evidence>
<feature type="domain" description="Sigma factor regulator C-terminal" evidence="2">
    <location>
        <begin position="179"/>
        <end position="323"/>
    </location>
</feature>
<reference evidence="4 5" key="1">
    <citation type="submission" date="2014-06" db="EMBL/GenBank/DDBJ databases">
        <title>Draft genome sequence of Bacillus manliponensis JCM 15802 (MCCC 1A00708).</title>
        <authorList>
            <person name="Lai Q."/>
            <person name="Liu Y."/>
            <person name="Shao Z."/>
        </authorList>
    </citation>
    <scope>NUCLEOTIDE SEQUENCE [LARGE SCALE GENOMIC DNA]</scope>
    <source>
        <strain evidence="4 5">JCM 15802</strain>
    </source>
</reference>
<keyword evidence="1" id="KW-1133">Transmembrane helix</keyword>
<name>A0A073JQ08_9BACI</name>
<accession>A0A073JQ08</accession>
<keyword evidence="5" id="KW-1185">Reference proteome</keyword>
<dbReference type="InterPro" id="IPR029101">
    <property type="entry name" value="Sigma_reg_N"/>
</dbReference>
<comment type="caution">
    <text evidence="4">The sequence shown here is derived from an EMBL/GenBank/DDBJ whole genome shotgun (WGS) entry which is preliminary data.</text>
</comment>
<keyword evidence="1" id="KW-0472">Membrane</keyword>
<dbReference type="Pfam" id="PF13800">
    <property type="entry name" value="Sigma_reg_N"/>
    <property type="match status" value="1"/>
</dbReference>
<feature type="domain" description="Sigma factor regulator N-terminal" evidence="3">
    <location>
        <begin position="17"/>
        <end position="103"/>
    </location>
</feature>
<organism evidence="4 5">
    <name type="scientific">Bacillus manliponensis</name>
    <dbReference type="NCBI Taxonomy" id="574376"/>
    <lineage>
        <taxon>Bacteria</taxon>
        <taxon>Bacillati</taxon>
        <taxon>Bacillota</taxon>
        <taxon>Bacilli</taxon>
        <taxon>Bacillales</taxon>
        <taxon>Bacillaceae</taxon>
        <taxon>Bacillus</taxon>
        <taxon>Bacillus cereus group</taxon>
    </lineage>
</organism>
<sequence>MSRDEFDFDVDDSKVERMLKKARWKQLFKMILISSVLFIVLSLGGAIGLSHLQQRAYNDTTRDVEMMRHITRPNTELGAITRHDGLLKSTVEYQTYKVIEGQPVAWEEEVYTFKVWNSFRELTNKNPLTIVDDAVVGLGKIDQTSERYNYQTMQRDMQFYFPFLAYHEYINDAKSLHDENTVAELAVSFDSSYTVSEIKEMLPEGVRPVWYWVDTYDDKEWYKGDDPQFFTESSYDVYGFSAQQGEIEYGNGTEKDFLLAIESGLKAEGKYYDEYKRLYNYLRGDKKKPTEEDVKIFGVVVTGTEAALGQLHEASYAKATALGATAEKR</sequence>
<dbReference type="Proteomes" id="UP000027822">
    <property type="component" value="Unassembled WGS sequence"/>
</dbReference>
<dbReference type="AlphaFoldDB" id="A0A073JQ08"/>
<keyword evidence="1" id="KW-0812">Transmembrane</keyword>
<evidence type="ECO:0000259" key="3">
    <source>
        <dbReference type="Pfam" id="PF13800"/>
    </source>
</evidence>
<evidence type="ECO:0000313" key="5">
    <source>
        <dbReference type="Proteomes" id="UP000027822"/>
    </source>
</evidence>
<proteinExistence type="predicted"/>
<feature type="transmembrane region" description="Helical" evidence="1">
    <location>
        <begin position="27"/>
        <end position="49"/>
    </location>
</feature>
<gene>
    <name evidence="4" type="ORF">BAMA_18205</name>
</gene>
<dbReference type="EMBL" id="JOTN01000041">
    <property type="protein sequence ID" value="KEK17169.1"/>
    <property type="molecule type" value="Genomic_DNA"/>
</dbReference>
<dbReference type="STRING" id="574376.BAMA_18205"/>
<evidence type="ECO:0000259" key="2">
    <source>
        <dbReference type="Pfam" id="PF13791"/>
    </source>
</evidence>
<dbReference type="eggNOG" id="ENOG502ZCKK">
    <property type="taxonomic scope" value="Bacteria"/>
</dbReference>
<dbReference type="RefSeq" id="WP_034644086.1">
    <property type="nucleotide sequence ID" value="NZ_CBCSJC010000006.1"/>
</dbReference>
<protein>
    <submittedName>
        <fullName evidence="4">Alkaline phosphatase</fullName>
    </submittedName>
</protein>
<dbReference type="OrthoDB" id="1730160at2"/>
<dbReference type="Pfam" id="PF13791">
    <property type="entry name" value="Sigma_reg_C"/>
    <property type="match status" value="1"/>
</dbReference>
<evidence type="ECO:0000256" key="1">
    <source>
        <dbReference type="SAM" id="Phobius"/>
    </source>
</evidence>
<dbReference type="InterPro" id="IPR025672">
    <property type="entry name" value="Sigma_reg_C_dom"/>
</dbReference>